<sequence length="198" mass="22535">MLVTLKSNLDLNELAVSIFNANAAKGFWPENPTQRPIEQIVCLILTEVAEAVEAHRKKRFCIAPLIYVLNIQNDEEFKEAFSTLYKDTFQDEWADTFVRLFDLAGGYDVQVQSPQTNIHAYPSHSRAHFHKAVLAITKKLTTLADQRLNTVGLSTALNICISMCYDMARLWEFDLEAHVQAKLRYNSLRPAMHGGNTY</sequence>
<evidence type="ECO:0000313" key="1">
    <source>
        <dbReference type="EMBL" id="CAB4185343.1"/>
    </source>
</evidence>
<gene>
    <name evidence="1" type="ORF">UFOVP1127_55</name>
    <name evidence="2" type="ORF">UFOVP1242_19</name>
    <name evidence="3" type="ORF">UFOVP1492_79</name>
    <name evidence="4" type="ORF">UFOVP1580_108</name>
</gene>
<reference evidence="2" key="1">
    <citation type="submission" date="2020-05" db="EMBL/GenBank/DDBJ databases">
        <authorList>
            <person name="Chiriac C."/>
            <person name="Salcher M."/>
            <person name="Ghai R."/>
            <person name="Kavagutti S V."/>
        </authorList>
    </citation>
    <scope>NUCLEOTIDE SEQUENCE</scope>
</reference>
<organism evidence="2">
    <name type="scientific">uncultured Caudovirales phage</name>
    <dbReference type="NCBI Taxonomy" id="2100421"/>
    <lineage>
        <taxon>Viruses</taxon>
        <taxon>Duplodnaviria</taxon>
        <taxon>Heunggongvirae</taxon>
        <taxon>Uroviricota</taxon>
        <taxon>Caudoviricetes</taxon>
        <taxon>Peduoviridae</taxon>
        <taxon>Maltschvirus</taxon>
        <taxon>Maltschvirus maltsch</taxon>
    </lineage>
</organism>
<evidence type="ECO:0000313" key="2">
    <source>
        <dbReference type="EMBL" id="CAB4193078.1"/>
    </source>
</evidence>
<evidence type="ECO:0000313" key="4">
    <source>
        <dbReference type="EMBL" id="CAB5231569.1"/>
    </source>
</evidence>
<accession>A0A6J5RHA3</accession>
<name>A0A6J5RHA3_9CAUD</name>
<evidence type="ECO:0000313" key="3">
    <source>
        <dbReference type="EMBL" id="CAB4217749.1"/>
    </source>
</evidence>
<dbReference type="Gene3D" id="1.10.287.1080">
    <property type="entry name" value="MazG-like"/>
    <property type="match status" value="1"/>
</dbReference>
<proteinExistence type="predicted"/>
<dbReference type="EMBL" id="LR797197">
    <property type="protein sequence ID" value="CAB4193078.1"/>
    <property type="molecule type" value="Genomic_DNA"/>
</dbReference>
<dbReference type="EMBL" id="LR797075">
    <property type="protein sequence ID" value="CAB4185343.1"/>
    <property type="molecule type" value="Genomic_DNA"/>
</dbReference>
<dbReference type="EMBL" id="LR798430">
    <property type="protein sequence ID" value="CAB5231569.1"/>
    <property type="molecule type" value="Genomic_DNA"/>
</dbReference>
<protein>
    <submittedName>
        <fullName evidence="2">Uncharacterized protein</fullName>
    </submittedName>
</protein>
<dbReference type="EMBL" id="LR797450">
    <property type="protein sequence ID" value="CAB4217749.1"/>
    <property type="molecule type" value="Genomic_DNA"/>
</dbReference>